<sequence>MASTLLRNSINGLINLPRKSPFSGHRNLTANSQQNPLPSTEFNFAEYRATKVNQINKALHEAVVPSQNTPPILHEAMRYTLQAGGKRFAPTLCIASCELVGGNESLAMPMACALEMMVASAVILDDLPCMDNDDLRRGKPANHKVFGEGISILASQALSFLAIEHFETKTKGEISSDRLVRAVVELCSALGSKGAVAGQVADINSEGKEVSLSELEFIHIGGGNDVEIEMIRKYGKCMGLAYQVWDDILDETGNTEELGKKAGKDLVRNKATYPKLMGVDESKKYARELVVEAKEELSYFDSTMAAPLYHIANFVVSRSH</sequence>
<organism evidence="1 2">
    <name type="scientific">Pistacia integerrima</name>
    <dbReference type="NCBI Taxonomy" id="434235"/>
    <lineage>
        <taxon>Eukaryota</taxon>
        <taxon>Viridiplantae</taxon>
        <taxon>Streptophyta</taxon>
        <taxon>Embryophyta</taxon>
        <taxon>Tracheophyta</taxon>
        <taxon>Spermatophyta</taxon>
        <taxon>Magnoliopsida</taxon>
        <taxon>eudicotyledons</taxon>
        <taxon>Gunneridae</taxon>
        <taxon>Pentapetalae</taxon>
        <taxon>rosids</taxon>
        <taxon>malvids</taxon>
        <taxon>Sapindales</taxon>
        <taxon>Anacardiaceae</taxon>
        <taxon>Pistacia</taxon>
    </lineage>
</organism>
<reference evidence="2" key="1">
    <citation type="journal article" date="2023" name="G3 (Bethesda)">
        <title>Genome assembly and association tests identify interacting loci associated with vigor, precocity, and sex in interspecific pistachio rootstocks.</title>
        <authorList>
            <person name="Palmer W."/>
            <person name="Jacygrad E."/>
            <person name="Sagayaradj S."/>
            <person name="Cavanaugh K."/>
            <person name="Han R."/>
            <person name="Bertier L."/>
            <person name="Beede B."/>
            <person name="Kafkas S."/>
            <person name="Golino D."/>
            <person name="Preece J."/>
            <person name="Michelmore R."/>
        </authorList>
    </citation>
    <scope>NUCLEOTIDE SEQUENCE [LARGE SCALE GENOMIC DNA]</scope>
</reference>
<dbReference type="Proteomes" id="UP001163603">
    <property type="component" value="Chromosome 4"/>
</dbReference>
<dbReference type="EMBL" id="CM047739">
    <property type="protein sequence ID" value="KAJ0041850.1"/>
    <property type="molecule type" value="Genomic_DNA"/>
</dbReference>
<gene>
    <name evidence="1" type="ORF">Pint_18594</name>
</gene>
<protein>
    <submittedName>
        <fullName evidence="1">Uncharacterized protein</fullName>
    </submittedName>
</protein>
<name>A0ACC0YW49_9ROSI</name>
<evidence type="ECO:0000313" key="2">
    <source>
        <dbReference type="Proteomes" id="UP001163603"/>
    </source>
</evidence>
<comment type="caution">
    <text evidence="1">The sequence shown here is derived from an EMBL/GenBank/DDBJ whole genome shotgun (WGS) entry which is preliminary data.</text>
</comment>
<evidence type="ECO:0000313" key="1">
    <source>
        <dbReference type="EMBL" id="KAJ0041850.1"/>
    </source>
</evidence>
<accession>A0ACC0YW49</accession>
<keyword evidence="2" id="KW-1185">Reference proteome</keyword>
<proteinExistence type="predicted"/>